<dbReference type="GO" id="GO:0003677">
    <property type="term" value="F:DNA binding"/>
    <property type="evidence" value="ECO:0007669"/>
    <property type="project" value="UniProtKB-KW"/>
</dbReference>
<dbReference type="InterPro" id="IPR004509">
    <property type="entry name" value="Competence_ComEA_HhH"/>
</dbReference>
<keyword evidence="5" id="KW-1185">Reference proteome</keyword>
<proteinExistence type="predicted"/>
<dbReference type="Gene3D" id="1.10.150.280">
    <property type="entry name" value="AF1531-like domain"/>
    <property type="match status" value="1"/>
</dbReference>
<evidence type="ECO:0000313" key="5">
    <source>
        <dbReference type="Proteomes" id="UP001473063"/>
    </source>
</evidence>
<evidence type="ECO:0000259" key="3">
    <source>
        <dbReference type="SMART" id="SM00278"/>
    </source>
</evidence>
<dbReference type="SMART" id="SM00278">
    <property type="entry name" value="HhH1"/>
    <property type="match status" value="2"/>
</dbReference>
<feature type="region of interest" description="Disordered" evidence="1">
    <location>
        <begin position="39"/>
        <end position="95"/>
    </location>
</feature>
<feature type="compositionally biased region" description="Basic and acidic residues" evidence="1">
    <location>
        <begin position="57"/>
        <end position="82"/>
    </location>
</feature>
<comment type="caution">
    <text evidence="4">The sequence shown here is derived from an EMBL/GenBank/DDBJ whole genome shotgun (WGS) entry which is preliminary data.</text>
</comment>
<protein>
    <submittedName>
        <fullName evidence="4">ComEA family DNA-binding protein</fullName>
    </submittedName>
</protein>
<feature type="region of interest" description="Disordered" evidence="1">
    <location>
        <begin position="167"/>
        <end position="215"/>
    </location>
</feature>
<feature type="compositionally biased region" description="Polar residues" evidence="1">
    <location>
        <begin position="189"/>
        <end position="215"/>
    </location>
</feature>
<feature type="domain" description="Helix-hairpin-helix DNA-binding motif class 1" evidence="3">
    <location>
        <begin position="255"/>
        <end position="274"/>
    </location>
</feature>
<dbReference type="InterPro" id="IPR003583">
    <property type="entry name" value="Hlx-hairpin-Hlx_DNA-bd_motif"/>
</dbReference>
<evidence type="ECO:0000256" key="1">
    <source>
        <dbReference type="SAM" id="MobiDB-lite"/>
    </source>
</evidence>
<feature type="domain" description="Helix-hairpin-helix DNA-binding motif class 1" evidence="3">
    <location>
        <begin position="225"/>
        <end position="244"/>
    </location>
</feature>
<dbReference type="SUPFAM" id="SSF47781">
    <property type="entry name" value="RuvA domain 2-like"/>
    <property type="match status" value="1"/>
</dbReference>
<dbReference type="Pfam" id="PF10531">
    <property type="entry name" value="SLBB"/>
    <property type="match status" value="1"/>
</dbReference>
<dbReference type="EMBL" id="JBBMEJ010000015">
    <property type="protein sequence ID" value="MEQ2371730.1"/>
    <property type="molecule type" value="Genomic_DNA"/>
</dbReference>
<dbReference type="Pfam" id="PF12836">
    <property type="entry name" value="HHH_3"/>
    <property type="match status" value="1"/>
</dbReference>
<sequence length="278" mass="30123">MRKKLKIRSVQFIFSVFMFVMTAGMTGCGKDNAEFLEKELTEEKEVSETVDADAEPEDHKDMETEKISVSEKSADKDSDKSAVQEASQTPEPAETVPQSIYVDICGAVAQPGVYELSPDSRVFQAIEKAGGYLPEAAASYLNRARSLNDGQQIYVPTQEEVDSRMIPQTQDGNVQNGERSQAEGIGADGQTSGTMIDTQVPSDGESADQSTSEASRINLNTADVSQLTTLTGVGESKALAIIAYREENGPFTSVEDIMNVPGIKEGTYEKIKDKIAIE</sequence>
<reference evidence="4 5" key="1">
    <citation type="submission" date="2024-03" db="EMBL/GenBank/DDBJ databases">
        <title>Human intestinal bacterial collection.</title>
        <authorList>
            <person name="Pauvert C."/>
            <person name="Hitch T.C.A."/>
            <person name="Clavel T."/>
        </authorList>
    </citation>
    <scope>NUCLEOTIDE SEQUENCE [LARGE SCALE GENOMIC DNA]</scope>
    <source>
        <strain evidence="4 5">CLA-JM-H16</strain>
    </source>
</reference>
<name>A0ABV1BGJ0_9FIRM</name>
<dbReference type="InterPro" id="IPR051675">
    <property type="entry name" value="Endo/Exo/Phosphatase_dom_1"/>
</dbReference>
<dbReference type="PANTHER" id="PTHR21180">
    <property type="entry name" value="ENDONUCLEASE/EXONUCLEASE/PHOSPHATASE FAMILY DOMAIN-CONTAINING PROTEIN 1"/>
    <property type="match status" value="1"/>
</dbReference>
<feature type="chain" id="PRO_5046513953" evidence="2">
    <location>
        <begin position="23"/>
        <end position="278"/>
    </location>
</feature>
<evidence type="ECO:0000256" key="2">
    <source>
        <dbReference type="SAM" id="SignalP"/>
    </source>
</evidence>
<dbReference type="Proteomes" id="UP001473063">
    <property type="component" value="Unassembled WGS sequence"/>
</dbReference>
<dbReference type="InterPro" id="IPR019554">
    <property type="entry name" value="Soluble_ligand-bd"/>
</dbReference>
<dbReference type="Gene3D" id="3.10.560.10">
    <property type="entry name" value="Outer membrane lipoprotein wza domain like"/>
    <property type="match status" value="1"/>
</dbReference>
<keyword evidence="2" id="KW-0732">Signal</keyword>
<dbReference type="PANTHER" id="PTHR21180:SF32">
    <property type="entry name" value="ENDONUCLEASE_EXONUCLEASE_PHOSPHATASE FAMILY DOMAIN-CONTAINING PROTEIN 1"/>
    <property type="match status" value="1"/>
</dbReference>
<dbReference type="RefSeq" id="WP_349057160.1">
    <property type="nucleotide sequence ID" value="NZ_JBBMEJ010000015.1"/>
</dbReference>
<feature type="signal peptide" evidence="2">
    <location>
        <begin position="1"/>
        <end position="22"/>
    </location>
</feature>
<accession>A0ABV1BGJ0</accession>
<dbReference type="InterPro" id="IPR010994">
    <property type="entry name" value="RuvA_2-like"/>
</dbReference>
<dbReference type="PROSITE" id="PS51257">
    <property type="entry name" value="PROKAR_LIPOPROTEIN"/>
    <property type="match status" value="1"/>
</dbReference>
<dbReference type="NCBIfam" id="TIGR00426">
    <property type="entry name" value="competence protein ComEA helix-hairpin-helix repeat region"/>
    <property type="match status" value="1"/>
</dbReference>
<keyword evidence="4" id="KW-0238">DNA-binding</keyword>
<evidence type="ECO:0000313" key="4">
    <source>
        <dbReference type="EMBL" id="MEQ2371730.1"/>
    </source>
</evidence>
<gene>
    <name evidence="4" type="ORF">WMO28_12495</name>
</gene>
<organism evidence="4 5">
    <name type="scientific">Blautia aquisgranensis</name>
    <dbReference type="NCBI Taxonomy" id="3133153"/>
    <lineage>
        <taxon>Bacteria</taxon>
        <taxon>Bacillati</taxon>
        <taxon>Bacillota</taxon>
        <taxon>Clostridia</taxon>
        <taxon>Lachnospirales</taxon>
        <taxon>Lachnospiraceae</taxon>
        <taxon>Blautia</taxon>
    </lineage>
</organism>
<feature type="compositionally biased region" description="Polar residues" evidence="1">
    <location>
        <begin position="167"/>
        <end position="179"/>
    </location>
</feature>